<sequence>MRNQIIKKRELKYIEKENVILDEFWQVDWTNAIVIEPNGEIAKMALELVKQGHIIQQMENLVIMK</sequence>
<organism evidence="1 2">
    <name type="scientific">Clostridium botulinum</name>
    <dbReference type="NCBI Taxonomy" id="1491"/>
    <lineage>
        <taxon>Bacteria</taxon>
        <taxon>Bacillati</taxon>
        <taxon>Bacillota</taxon>
        <taxon>Clostridia</taxon>
        <taxon>Eubacteriales</taxon>
        <taxon>Clostridiaceae</taxon>
        <taxon>Clostridium</taxon>
    </lineage>
</organism>
<name>A0A846JYL3_CLOBO</name>
<accession>A0A846JYL3</accession>
<evidence type="ECO:0000313" key="2">
    <source>
        <dbReference type="Proteomes" id="UP000473681"/>
    </source>
</evidence>
<dbReference type="AlphaFoldDB" id="A0A846JYL3"/>
<dbReference type="EMBL" id="SWVK01000023">
    <property type="protein sequence ID" value="NFN36445.1"/>
    <property type="molecule type" value="Genomic_DNA"/>
</dbReference>
<gene>
    <name evidence="1" type="ORF">FDB51_15275</name>
</gene>
<proteinExistence type="predicted"/>
<evidence type="ECO:0000313" key="1">
    <source>
        <dbReference type="EMBL" id="NFN36445.1"/>
    </source>
</evidence>
<protein>
    <submittedName>
        <fullName evidence="1">Uncharacterized protein</fullName>
    </submittedName>
</protein>
<dbReference type="Proteomes" id="UP000473681">
    <property type="component" value="Unassembled WGS sequence"/>
</dbReference>
<comment type="caution">
    <text evidence="1">The sequence shown here is derived from an EMBL/GenBank/DDBJ whole genome shotgun (WGS) entry which is preliminary data.</text>
</comment>
<reference evidence="1 2" key="1">
    <citation type="submission" date="2019-04" db="EMBL/GenBank/DDBJ databases">
        <title>Genome sequencing of Clostridium botulinum Groups I-IV and Clostridium butyricum.</title>
        <authorList>
            <person name="Brunt J."/>
            <person name="Van Vliet A.H.M."/>
            <person name="Stringer S.C."/>
            <person name="Carter A.T."/>
            <person name="Peck M.W."/>
        </authorList>
    </citation>
    <scope>NUCLEOTIDE SEQUENCE [LARGE SCALE GENOMIC DNA]</scope>
    <source>
        <strain evidence="1 2">CB-K-33E</strain>
    </source>
</reference>